<name>A0A2A6Z8C6_9FIRM</name>
<evidence type="ECO:0000313" key="2">
    <source>
        <dbReference type="EMBL" id="PDX57611.1"/>
    </source>
</evidence>
<gene>
    <name evidence="2" type="ORF">CGS46_13960</name>
</gene>
<dbReference type="Gene3D" id="3.40.190.170">
    <property type="entry name" value="Bacterial extracellular solute-binding protein, family 7"/>
    <property type="match status" value="1"/>
</dbReference>
<dbReference type="CDD" id="cd13603">
    <property type="entry name" value="PBP2_TRAP_Siap_TeaA_like"/>
    <property type="match status" value="1"/>
</dbReference>
<dbReference type="PROSITE" id="PS51318">
    <property type="entry name" value="TAT"/>
    <property type="match status" value="1"/>
</dbReference>
<dbReference type="EMBL" id="NMTQ01000037">
    <property type="protein sequence ID" value="PDX57611.1"/>
    <property type="molecule type" value="Genomic_DNA"/>
</dbReference>
<dbReference type="PANTHER" id="PTHR33376">
    <property type="match status" value="1"/>
</dbReference>
<accession>A0A2A6Z8C6</accession>
<dbReference type="InterPro" id="IPR018389">
    <property type="entry name" value="DctP_fam"/>
</dbReference>
<dbReference type="NCBIfam" id="NF037995">
    <property type="entry name" value="TRAP_S1"/>
    <property type="match status" value="1"/>
</dbReference>
<dbReference type="InterPro" id="IPR038404">
    <property type="entry name" value="TRAP_DctP_sf"/>
</dbReference>
<dbReference type="Proteomes" id="UP000220752">
    <property type="component" value="Unassembled WGS sequence"/>
</dbReference>
<dbReference type="Pfam" id="PF03480">
    <property type="entry name" value="DctP"/>
    <property type="match status" value="1"/>
</dbReference>
<dbReference type="PANTHER" id="PTHR33376:SF5">
    <property type="entry name" value="EXTRACYTOPLASMIC SOLUTE RECEPTOR PROTEIN"/>
    <property type="match status" value="1"/>
</dbReference>
<dbReference type="InterPro" id="IPR006311">
    <property type="entry name" value="TAT_signal"/>
</dbReference>
<sequence>MFPLNSAGHADGRNEPCLRWSFPHEYKRTKNKEAIEMKKISRRRFLQITGISAAAVGLNACGGSSGSTAGTAASGSASAAPAADGKKYTLRASSNQAATSTIGMALAKFVELVNEKSAGRIKATANYGSELGSQAEQVAMAIAGDLELVLSTPGTGPGAYDGLEQMQMFEFPFLFEDNDQYRRVLKGAEDQVNELANTIGLSGMGGMSMGSRDMLTTVPVKTLADMKDLVMRGPNAIYNGMFECLGAAGITMDWNDIYTSLSQNVCQGCEGSPVMLNASKLQDNAKYLAITNHIIACVYFFFNTDWLESLPEDVRTLVTDCVKEAVDYQESIDDDAQKDALEQMKKDGVEVTEPADIQAWKDACAPMLDEYRAKGDAWAKFTDLLLSIK</sequence>
<comment type="caution">
    <text evidence="2">The sequence shown here is derived from an EMBL/GenBank/DDBJ whole genome shotgun (WGS) entry which is preliminary data.</text>
</comment>
<evidence type="ECO:0000256" key="1">
    <source>
        <dbReference type="ARBA" id="ARBA00022729"/>
    </source>
</evidence>
<keyword evidence="1" id="KW-0732">Signal</keyword>
<reference evidence="2 3" key="1">
    <citation type="journal article" date="2017" name="Front. Microbiol.">
        <title>New Insights into the Diversity of the Genus Faecalibacterium.</title>
        <authorList>
            <person name="Benevides L."/>
            <person name="Burman S."/>
            <person name="Martin R."/>
            <person name="Robert V."/>
            <person name="Thomas M."/>
            <person name="Miquel S."/>
            <person name="Chain F."/>
            <person name="Sokol H."/>
            <person name="Bermudez-Humaran L.G."/>
            <person name="Morrison M."/>
            <person name="Langella P."/>
            <person name="Azevedo V.A."/>
            <person name="Chatel J.M."/>
            <person name="Soares S."/>
        </authorList>
    </citation>
    <scope>NUCLEOTIDE SEQUENCE [LARGE SCALE GENOMIC DNA]</scope>
    <source>
        <strain evidence="3">CNCM I-4540</strain>
    </source>
</reference>
<proteinExistence type="predicted"/>
<keyword evidence="3" id="KW-1185">Reference proteome</keyword>
<organism evidence="2 3">
    <name type="scientific">Faecalibacterium langellae</name>
    <dbReference type="NCBI Taxonomy" id="3435293"/>
    <lineage>
        <taxon>Bacteria</taxon>
        <taxon>Bacillati</taxon>
        <taxon>Bacillota</taxon>
        <taxon>Clostridia</taxon>
        <taxon>Eubacteriales</taxon>
        <taxon>Oscillospiraceae</taxon>
        <taxon>Faecalibacterium</taxon>
    </lineage>
</organism>
<protein>
    <submittedName>
        <fullName evidence="2">ABC transporter substrate-binding protein</fullName>
    </submittedName>
</protein>
<dbReference type="GO" id="GO:0055085">
    <property type="term" value="P:transmembrane transport"/>
    <property type="evidence" value="ECO:0007669"/>
    <property type="project" value="InterPro"/>
</dbReference>
<evidence type="ECO:0000313" key="3">
    <source>
        <dbReference type="Proteomes" id="UP000220752"/>
    </source>
</evidence>
<dbReference type="AlphaFoldDB" id="A0A2A6Z8C6"/>